<evidence type="ECO:0000256" key="1">
    <source>
        <dbReference type="SAM" id="MobiDB-lite"/>
    </source>
</evidence>
<protein>
    <recommendedName>
        <fullName evidence="4">CUE domain-containing protein</fullName>
    </recommendedName>
</protein>
<organism evidence="3">
    <name type="scientific">Eutreptiella gymnastica</name>
    <dbReference type="NCBI Taxonomy" id="73025"/>
    <lineage>
        <taxon>Eukaryota</taxon>
        <taxon>Discoba</taxon>
        <taxon>Euglenozoa</taxon>
        <taxon>Euglenida</taxon>
        <taxon>Spirocuta</taxon>
        <taxon>Euglenophyceae</taxon>
        <taxon>Eutreptiales</taxon>
        <taxon>Eutreptiaceae</taxon>
        <taxon>Eutreptiella</taxon>
    </lineage>
</organism>
<evidence type="ECO:0008006" key="4">
    <source>
        <dbReference type="Google" id="ProtNLM"/>
    </source>
</evidence>
<proteinExistence type="predicted"/>
<feature type="region of interest" description="Disordered" evidence="1">
    <location>
        <begin position="98"/>
        <end position="149"/>
    </location>
</feature>
<dbReference type="EMBL" id="HBJA01080117">
    <property type="protein sequence ID" value="CAE0816860.1"/>
    <property type="molecule type" value="Transcribed_RNA"/>
</dbReference>
<evidence type="ECO:0000313" key="3">
    <source>
        <dbReference type="EMBL" id="CAE0816860.1"/>
    </source>
</evidence>
<evidence type="ECO:0000313" key="2">
    <source>
        <dbReference type="EMBL" id="CAE0816859.1"/>
    </source>
</evidence>
<feature type="region of interest" description="Disordered" evidence="1">
    <location>
        <begin position="35"/>
        <end position="60"/>
    </location>
</feature>
<dbReference type="EMBL" id="HBJA01080116">
    <property type="protein sequence ID" value="CAE0816859.1"/>
    <property type="molecule type" value="Transcribed_RNA"/>
</dbReference>
<feature type="compositionally biased region" description="Basic residues" evidence="1">
    <location>
        <begin position="191"/>
        <end position="202"/>
    </location>
</feature>
<dbReference type="CDD" id="cd14279">
    <property type="entry name" value="CUE"/>
    <property type="match status" value="1"/>
</dbReference>
<sequence length="663" mass="72644">MASQLYAMFPDETTQYVDAVLKRNGEDVPKAADDLLSGASSEAARKRSNKKAKKGDAKVQQLMDKDFKPEPAEAPFQVAKHTPMQAVKSLLSGFEAGGDSSRVDDDGIAVVDRNNAGTGPPVKPPTRSAKQKQKQKSKAVAAPLSSSSARLLSAPDTIAECMDVDNNEAADVESGAAAAAGPPIKPTTHTAKQKQKPKLKWKQKQKLKAVAQSQTSPSSSPNFLHWMPPGLLSFSGQMFSAMPPMGIVYGAAWGALPQHVPPRAPRPRAVELLDDGALMRIVERAEGAVREMELQIAEQKAEPPAISAEDQQQLVALYDDMIERFDVREYQQKHGMQPYESTVCALEAGQLVPVYFANVQYNSIFYRKALSMAGLRNLILCGREIFAELKAQLFASDPSKYTGAGGLNRMKRMTGNMVDLDTVVLRCNDPTTLETINKMNKAKGNRVYANVQEFAHSRQAAEMAVAAALPLLEGFVKEFGLTKAQQKTRRVQTSQVDAGKIPVAHDNSSRGKWPLWQYINAGVNTMHVNVPNMADIIGALLRAPFAALRAYLRCKDLPEELARFYEDGISDSCFNGKWKALEEFNAGLDKQGSITQILADLQAKHQSIFTGQFFDEDDDEHTNEIREMVRLAACLSGRDKSGRTRPITQADVQAWVNDPAVEI</sequence>
<dbReference type="AlphaFoldDB" id="A0A6T2BN68"/>
<feature type="compositionally biased region" description="Low complexity" evidence="1">
    <location>
        <begin position="138"/>
        <end position="149"/>
    </location>
</feature>
<feature type="region of interest" description="Disordered" evidence="1">
    <location>
        <begin position="173"/>
        <end position="202"/>
    </location>
</feature>
<name>A0A6T2BN68_9EUGL</name>
<gene>
    <name evidence="2" type="ORF">EGYM00163_LOCUS28020</name>
    <name evidence="3" type="ORF">EGYM00163_LOCUS28021</name>
</gene>
<accession>A0A6T2BN68</accession>
<reference evidence="3" key="1">
    <citation type="submission" date="2021-01" db="EMBL/GenBank/DDBJ databases">
        <authorList>
            <person name="Corre E."/>
            <person name="Pelletier E."/>
            <person name="Niang G."/>
            <person name="Scheremetjew M."/>
            <person name="Finn R."/>
            <person name="Kale V."/>
            <person name="Holt S."/>
            <person name="Cochrane G."/>
            <person name="Meng A."/>
            <person name="Brown T."/>
            <person name="Cohen L."/>
        </authorList>
    </citation>
    <scope>NUCLEOTIDE SEQUENCE</scope>
    <source>
        <strain evidence="3">CCMP1594</strain>
    </source>
</reference>